<dbReference type="InterPro" id="IPR003607">
    <property type="entry name" value="HD/PDEase_dom"/>
</dbReference>
<protein>
    <submittedName>
        <fullName evidence="2">HD-GYP domain-containing protein</fullName>
        <ecNumber evidence="2">3.1.4.-</ecNumber>
    </submittedName>
</protein>
<dbReference type="PANTHER" id="PTHR43155:SF2">
    <property type="entry name" value="CYCLIC DI-GMP PHOSPHODIESTERASE PA4108"/>
    <property type="match status" value="1"/>
</dbReference>
<dbReference type="SMART" id="SM00471">
    <property type="entry name" value="HDc"/>
    <property type="match status" value="1"/>
</dbReference>
<dbReference type="RefSeq" id="WP_377058553.1">
    <property type="nucleotide sequence ID" value="NZ_JBHLUU010000108.1"/>
</dbReference>
<proteinExistence type="predicted"/>
<dbReference type="SUPFAM" id="SSF109604">
    <property type="entry name" value="HD-domain/PDEase-like"/>
    <property type="match status" value="1"/>
</dbReference>
<dbReference type="Gene3D" id="1.10.3210.10">
    <property type="entry name" value="Hypothetical protein af1432"/>
    <property type="match status" value="1"/>
</dbReference>
<reference evidence="2 3" key="1">
    <citation type="submission" date="2024-09" db="EMBL/GenBank/DDBJ databases">
        <authorList>
            <person name="Sun Q."/>
            <person name="Mori K."/>
        </authorList>
    </citation>
    <scope>NUCLEOTIDE SEQUENCE [LARGE SCALE GENOMIC DNA]</scope>
    <source>
        <strain evidence="2 3">CGMCC 1.9126</strain>
    </source>
</reference>
<dbReference type="Proteomes" id="UP001589738">
    <property type="component" value="Unassembled WGS sequence"/>
</dbReference>
<dbReference type="EC" id="3.1.4.-" evidence="2"/>
<evidence type="ECO:0000313" key="2">
    <source>
        <dbReference type="EMBL" id="MFC0476619.1"/>
    </source>
</evidence>
<dbReference type="InterPro" id="IPR037522">
    <property type="entry name" value="HD_GYP_dom"/>
</dbReference>
<evidence type="ECO:0000313" key="3">
    <source>
        <dbReference type="Proteomes" id="UP001589738"/>
    </source>
</evidence>
<dbReference type="PROSITE" id="PS51832">
    <property type="entry name" value="HD_GYP"/>
    <property type="match status" value="1"/>
</dbReference>
<comment type="caution">
    <text evidence="2">The sequence shown here is derived from an EMBL/GenBank/DDBJ whole genome shotgun (WGS) entry which is preliminary data.</text>
</comment>
<sequence length="365" mass="41174">MRVLIKEVQEGCILSEDVVGSSGRSIVQKKTVLTSELLGVLKAFLVPELEVEKTLSSGHPFIPNEILLDDEEVSREENEEQRELTFTELFLQASRSFKKEFRSWQAGLPVDVTKVRSIIFPLIEKIDHNQVDLFQLHHFSTEEDYLYQHAVAVGLISSFISKKLGFNKGEIVQVALAGALSDCGMAKLSEGILNKKTPLTQEEYQEVKNHPTNSYRLIQSTPFIREAGKIAIFQHHERLDGSGYPLGEKGQKIHQYAKIIGVADTFHAMTSQRLYRKKQSPFKVLEMMLQDLFGQFDIASIRALQSGILNISIGSIVKLSNGQEAEILFIDENAPTRPLVKGLSTDEIIHLQKNRMLFIDEVKIP</sequence>
<keyword evidence="3" id="KW-1185">Reference proteome</keyword>
<dbReference type="CDD" id="cd00077">
    <property type="entry name" value="HDc"/>
    <property type="match status" value="1"/>
</dbReference>
<keyword evidence="2" id="KW-0378">Hydrolase</keyword>
<feature type="domain" description="HD-GYP" evidence="1">
    <location>
        <begin position="124"/>
        <end position="320"/>
    </location>
</feature>
<dbReference type="Pfam" id="PF13487">
    <property type="entry name" value="HD_5"/>
    <property type="match status" value="1"/>
</dbReference>
<dbReference type="PANTHER" id="PTHR43155">
    <property type="entry name" value="CYCLIC DI-GMP PHOSPHODIESTERASE PA4108-RELATED"/>
    <property type="match status" value="1"/>
</dbReference>
<organism evidence="2 3">
    <name type="scientific">Robertmurraya beringensis</name>
    <dbReference type="NCBI Taxonomy" id="641660"/>
    <lineage>
        <taxon>Bacteria</taxon>
        <taxon>Bacillati</taxon>
        <taxon>Bacillota</taxon>
        <taxon>Bacilli</taxon>
        <taxon>Bacillales</taxon>
        <taxon>Bacillaceae</taxon>
        <taxon>Robertmurraya</taxon>
    </lineage>
</organism>
<evidence type="ECO:0000259" key="1">
    <source>
        <dbReference type="PROSITE" id="PS51832"/>
    </source>
</evidence>
<dbReference type="GO" id="GO:0016787">
    <property type="term" value="F:hydrolase activity"/>
    <property type="evidence" value="ECO:0007669"/>
    <property type="project" value="UniProtKB-KW"/>
</dbReference>
<accession>A0ABV6KTF5</accession>
<dbReference type="EMBL" id="JBHLUU010000108">
    <property type="protein sequence ID" value="MFC0476619.1"/>
    <property type="molecule type" value="Genomic_DNA"/>
</dbReference>
<gene>
    <name evidence="2" type="ORF">ACFFHF_15540</name>
</gene>
<name>A0ABV6KTF5_9BACI</name>